<dbReference type="PANTHER" id="PTHR35535">
    <property type="entry name" value="HEAT SHOCK PROTEIN HSLJ"/>
    <property type="match status" value="1"/>
</dbReference>
<reference evidence="3 4" key="1">
    <citation type="submission" date="2016-12" db="EMBL/GenBank/DDBJ databases">
        <title>Diversity of luminous bacteria.</title>
        <authorList>
            <person name="Yoshizawa S."/>
            <person name="Kogure K."/>
        </authorList>
    </citation>
    <scope>NUCLEOTIDE SEQUENCE [LARGE SCALE GENOMIC DNA]</scope>
    <source>
        <strain evidence="3 4">LC2-408</strain>
    </source>
</reference>
<gene>
    <name evidence="3" type="ORF">BTO10_07550</name>
</gene>
<protein>
    <submittedName>
        <fullName evidence="3">META domain-containing protein</fullName>
    </submittedName>
</protein>
<keyword evidence="4" id="KW-1185">Reference proteome</keyword>
<feature type="domain" description="DUF306" evidence="2">
    <location>
        <begin position="41"/>
        <end position="140"/>
    </location>
</feature>
<dbReference type="InterPro" id="IPR005184">
    <property type="entry name" value="DUF306_Meta_HslJ"/>
</dbReference>
<dbReference type="InterPro" id="IPR038670">
    <property type="entry name" value="HslJ-like_sf"/>
</dbReference>
<evidence type="ECO:0000313" key="3">
    <source>
        <dbReference type="EMBL" id="PQJ64618.1"/>
    </source>
</evidence>
<dbReference type="Gene3D" id="2.40.128.270">
    <property type="match status" value="1"/>
</dbReference>
<evidence type="ECO:0000259" key="2">
    <source>
        <dbReference type="Pfam" id="PF03724"/>
    </source>
</evidence>
<dbReference type="InterPro" id="IPR053147">
    <property type="entry name" value="Hsp_HslJ-like"/>
</dbReference>
<evidence type="ECO:0000313" key="4">
    <source>
        <dbReference type="Proteomes" id="UP000238707"/>
    </source>
</evidence>
<dbReference type="PANTHER" id="PTHR35535:SF1">
    <property type="entry name" value="HEAT SHOCK PROTEIN HSLJ"/>
    <property type="match status" value="1"/>
</dbReference>
<keyword evidence="1" id="KW-0732">Signal</keyword>
<evidence type="ECO:0000256" key="1">
    <source>
        <dbReference type="SAM" id="SignalP"/>
    </source>
</evidence>
<organism evidence="3 4">
    <name type="scientific">Vibrio chagasii</name>
    <dbReference type="NCBI Taxonomy" id="170679"/>
    <lineage>
        <taxon>Bacteria</taxon>
        <taxon>Pseudomonadati</taxon>
        <taxon>Pseudomonadota</taxon>
        <taxon>Gammaproteobacteria</taxon>
        <taxon>Vibrionales</taxon>
        <taxon>Vibrionaceae</taxon>
        <taxon>Vibrio</taxon>
    </lineage>
</organism>
<dbReference type="RefSeq" id="WP_105024130.1">
    <property type="nucleotide sequence ID" value="NZ_MSCI01000001.1"/>
</dbReference>
<dbReference type="Proteomes" id="UP000238707">
    <property type="component" value="Unassembled WGS sequence"/>
</dbReference>
<feature type="signal peptide" evidence="1">
    <location>
        <begin position="1"/>
        <end position="23"/>
    </location>
</feature>
<dbReference type="AlphaFoldDB" id="A0A2S7VRC1"/>
<dbReference type="EMBL" id="MSCI01000001">
    <property type="protein sequence ID" value="PQJ64618.1"/>
    <property type="molecule type" value="Genomic_DNA"/>
</dbReference>
<dbReference type="Pfam" id="PF03724">
    <property type="entry name" value="META"/>
    <property type="match status" value="1"/>
</dbReference>
<feature type="chain" id="PRO_5015710949" evidence="1">
    <location>
        <begin position="24"/>
        <end position="144"/>
    </location>
</feature>
<proteinExistence type="predicted"/>
<name>A0A2S7VRC1_9VIBR</name>
<comment type="caution">
    <text evidence="3">The sequence shown here is derived from an EMBL/GenBank/DDBJ whole genome shotgun (WGS) entry which is preliminary data.</text>
</comment>
<accession>A0A2S7VRC1</accession>
<sequence>MKKVILSLSVLLFSGVLGTAVQAQEIETSHELSPMHKAVMGPWNLLRINGEQPTHQASIQIARDNIYGRTGCNHFVTQVTTFEQGYLAFTPIASTRMGCSGTQAIQENLIFDTLEESVTVAYDDAGKQLTIIGHDNTLVFEPSS</sequence>